<comment type="similarity">
    <text evidence="5">Belongs to the NEMF family.</text>
</comment>
<dbReference type="Pfam" id="PF05833">
    <property type="entry name" value="NFACT_N"/>
    <property type="match status" value="1"/>
</dbReference>
<dbReference type="AlphaFoldDB" id="A0A1E5G5U1"/>
<dbReference type="EMBL" id="MIJE01000001">
    <property type="protein sequence ID" value="OEF98523.1"/>
    <property type="molecule type" value="Genomic_DNA"/>
</dbReference>
<dbReference type="InterPro" id="IPR051608">
    <property type="entry name" value="RQC_Subunit_NEMF"/>
</dbReference>
<comment type="function">
    <text evidence="5">Key component of the ribosome quality control system (RQC), a ribosome-associated complex that mediates the extraction of incompletely synthesized nascent chains from stalled ribosomes and their subsequent degradation. RqcH recruits Ala-charged tRNA, and with RqcP directs the elongation of stalled nascent chains on 50S ribosomal subunits, leading to non-templated C-terminal alanine extensions (Ala tail). The Ala tail promotes nascent chain degradation. May add between 1 and at least 8 Ala residues. Binds to stalled 50S ribosomal subunits.</text>
</comment>
<accession>A0A1E5G5U1</accession>
<evidence type="ECO:0000256" key="5">
    <source>
        <dbReference type="HAMAP-Rule" id="MF_00844"/>
    </source>
</evidence>
<dbReference type="OrthoDB" id="9766163at2"/>
<keyword evidence="1 5" id="KW-0820">tRNA-binding</keyword>
<dbReference type="GO" id="GO:0019843">
    <property type="term" value="F:rRNA binding"/>
    <property type="evidence" value="ECO:0007669"/>
    <property type="project" value="UniProtKB-UniRule"/>
</dbReference>
<evidence type="ECO:0000256" key="2">
    <source>
        <dbReference type="ARBA" id="ARBA00022730"/>
    </source>
</evidence>
<reference evidence="7 8" key="1">
    <citation type="submission" date="2016-09" db="EMBL/GenBank/DDBJ databases">
        <title>Draft genome sequence for the type strain of Desulfuribacillus alkaliarsenatis AHT28, an obligately anaerobic, sulfidogenic bacterium isolated from Russian soda lake sediments.</title>
        <authorList>
            <person name="Abin C.A."/>
            <person name="Hollibaugh J.T."/>
        </authorList>
    </citation>
    <scope>NUCLEOTIDE SEQUENCE [LARGE SCALE GENOMIC DNA]</scope>
    <source>
        <strain evidence="7 8">AHT28</strain>
    </source>
</reference>
<dbReference type="PANTHER" id="PTHR15239:SF6">
    <property type="entry name" value="RIBOSOME QUALITY CONTROL COMPLEX SUBUNIT NEMF"/>
    <property type="match status" value="1"/>
</dbReference>
<dbReference type="InterPro" id="IPR008532">
    <property type="entry name" value="NFACT_RNA-bd"/>
</dbReference>
<evidence type="ECO:0000256" key="3">
    <source>
        <dbReference type="ARBA" id="ARBA00022884"/>
    </source>
</evidence>
<dbReference type="GO" id="GO:1990112">
    <property type="term" value="C:RQC complex"/>
    <property type="evidence" value="ECO:0007669"/>
    <property type="project" value="TreeGrafter"/>
</dbReference>
<dbReference type="GO" id="GO:0000049">
    <property type="term" value="F:tRNA binding"/>
    <property type="evidence" value="ECO:0007669"/>
    <property type="project" value="UniProtKB-UniRule"/>
</dbReference>
<comment type="subunit">
    <text evidence="5">Associates with stalled 50S ribosomal subunits. Binds to RqcP.</text>
</comment>
<name>A0A1E5G5U1_9FIRM</name>
<dbReference type="Pfam" id="PF05670">
    <property type="entry name" value="NFACT-R_1"/>
    <property type="match status" value="1"/>
</dbReference>
<keyword evidence="8" id="KW-1185">Reference proteome</keyword>
<dbReference type="RefSeq" id="WP_069642015.1">
    <property type="nucleotide sequence ID" value="NZ_MIJE01000001.1"/>
</dbReference>
<evidence type="ECO:0000256" key="1">
    <source>
        <dbReference type="ARBA" id="ARBA00022555"/>
    </source>
</evidence>
<dbReference type="Gene3D" id="2.30.310.10">
    <property type="entry name" value="ibrinogen binding protein from staphylococcus aureus domain"/>
    <property type="match status" value="1"/>
</dbReference>
<keyword evidence="2 5" id="KW-0699">rRNA-binding</keyword>
<feature type="domain" description="NFACT RNA-binding" evidence="6">
    <location>
        <begin position="465"/>
        <end position="553"/>
    </location>
</feature>
<dbReference type="Proteomes" id="UP000094296">
    <property type="component" value="Unassembled WGS sequence"/>
</dbReference>
<dbReference type="GO" id="GO:0072344">
    <property type="term" value="P:rescue of stalled ribosome"/>
    <property type="evidence" value="ECO:0007669"/>
    <property type="project" value="UniProtKB-UniRule"/>
</dbReference>
<comment type="caution">
    <text evidence="7">The sequence shown here is derived from an EMBL/GenBank/DDBJ whole genome shotgun (WGS) entry which is preliminary data.</text>
</comment>
<dbReference type="GO" id="GO:0043023">
    <property type="term" value="F:ribosomal large subunit binding"/>
    <property type="evidence" value="ECO:0007669"/>
    <property type="project" value="UniProtKB-UniRule"/>
</dbReference>
<dbReference type="FunFam" id="2.30.310.10:FF:000004">
    <property type="entry name" value="Fibronectin-binding protein A"/>
    <property type="match status" value="1"/>
</dbReference>
<dbReference type="HAMAP" id="MF_00844_B">
    <property type="entry name" value="RqcH_B"/>
    <property type="match status" value="1"/>
</dbReference>
<dbReference type="PANTHER" id="PTHR15239">
    <property type="entry name" value="NUCLEAR EXPORT MEDIATOR FACTOR NEMF"/>
    <property type="match status" value="1"/>
</dbReference>
<dbReference type="InterPro" id="IPR043682">
    <property type="entry name" value="RqcH_bacterial"/>
</dbReference>
<proteinExistence type="inferred from homology"/>
<sequence>MAFDGIVIRSVVHELSEKLIGGRVDKIYQPLAKELIIRIRTRGENHQLFLSADPTHPRIHLTQQKFINPDIPPMFCMLLRKHLENSHIKKISQWNLERIITLEFETTNEIGDPVTYWLIIEIMGRHSNIIFVNPEKKTIIDSIYHVNRQVNSYRELLPGKDYFTPPSQDKLNMLATPVESIDQILDSWKQQESLNNTVEWDKFFLLNFQGVSPLIAKELWARTNKSPTNIISVYKQFVTELKEHNYKPCIVSQDKKFKHFSALDVSNSQPNSDIQFYSSINACIENFYTYRSHQIFVQREAQDLLQKVVSLNKRATTKLKKLKKSLQEADEAEHYKLLGELLTANLYNTKRGLTNIKVVNYYDPEQALIEIPLDPAKSPNENAQSYFKKYNKQKNSVPKINEQIELTNKEIAYFESILQQLDNAELPDVTEIRQELIEEGYVINKEQAAKKKKKAHKNTLEPLKFRSSTGLDIWVGRNNKQNDLLTTHIASKNETWLHTKDIPGSHVVIRHQDYDEQTLIEAASIAAFYSKARGSSQVPVDYTLVRNVKKPSGSKPGYVIYEQQKTLYVTPDEQFIKSLHTNV</sequence>
<evidence type="ECO:0000256" key="4">
    <source>
        <dbReference type="ARBA" id="ARBA00022917"/>
    </source>
</evidence>
<evidence type="ECO:0000313" key="7">
    <source>
        <dbReference type="EMBL" id="OEF98523.1"/>
    </source>
</evidence>
<evidence type="ECO:0000313" key="8">
    <source>
        <dbReference type="Proteomes" id="UP000094296"/>
    </source>
</evidence>
<dbReference type="STRING" id="766136.BHF68_02340"/>
<organism evidence="7 8">
    <name type="scientific">Desulfuribacillus alkaliarsenatis</name>
    <dbReference type="NCBI Taxonomy" id="766136"/>
    <lineage>
        <taxon>Bacteria</taxon>
        <taxon>Bacillati</taxon>
        <taxon>Bacillota</taxon>
        <taxon>Desulfuribacillia</taxon>
        <taxon>Desulfuribacillales</taxon>
        <taxon>Desulfuribacillaceae</taxon>
        <taxon>Desulfuribacillus</taxon>
    </lineage>
</organism>
<keyword evidence="4 5" id="KW-0648">Protein biosynthesis</keyword>
<gene>
    <name evidence="5" type="primary">rqcH</name>
    <name evidence="7" type="ORF">BHF68_02340</name>
</gene>
<evidence type="ECO:0000259" key="6">
    <source>
        <dbReference type="Pfam" id="PF05670"/>
    </source>
</evidence>
<protein>
    <recommendedName>
        <fullName evidence="5">Rqc2 homolog RqcH</fullName>
        <shortName evidence="5">RqcH</shortName>
    </recommendedName>
</protein>
<keyword evidence="3 5" id="KW-0694">RNA-binding</keyword>